<accession>A0A382W1B5</accession>
<dbReference type="AlphaFoldDB" id="A0A382W1B5"/>
<proteinExistence type="predicted"/>
<feature type="non-terminal residue" evidence="1">
    <location>
        <position position="207"/>
    </location>
</feature>
<sequence length="207" mass="23094">MGLFPQVGNWFPFAPCHRGTPCISLVAGLDGHLVGTRPPERKTDSCHSVCLDKERLSGTPVARGRPGMRQAQALHSILGPALTEDLIRAVSDSGLQEGTLVELTAELREEQRRKYPDMLILMASAAMAAFRTNWQHRDDEEYPVLREAYSTAGKLFGWEVVEALQRFGVDPTGNRETYNRWLEAAATTGEMWCWPVGPDSEEEKHES</sequence>
<gene>
    <name evidence="1" type="ORF">METZ01_LOCUS405328</name>
</gene>
<evidence type="ECO:0000313" key="1">
    <source>
        <dbReference type="EMBL" id="SVD52474.1"/>
    </source>
</evidence>
<organism evidence="1">
    <name type="scientific">marine metagenome</name>
    <dbReference type="NCBI Taxonomy" id="408172"/>
    <lineage>
        <taxon>unclassified sequences</taxon>
        <taxon>metagenomes</taxon>
        <taxon>ecological metagenomes</taxon>
    </lineage>
</organism>
<protein>
    <submittedName>
        <fullName evidence="1">Uncharacterized protein</fullName>
    </submittedName>
</protein>
<dbReference type="EMBL" id="UINC01156194">
    <property type="protein sequence ID" value="SVD52474.1"/>
    <property type="molecule type" value="Genomic_DNA"/>
</dbReference>
<name>A0A382W1B5_9ZZZZ</name>
<reference evidence="1" key="1">
    <citation type="submission" date="2018-05" db="EMBL/GenBank/DDBJ databases">
        <authorList>
            <person name="Lanie J.A."/>
            <person name="Ng W.-L."/>
            <person name="Kazmierczak K.M."/>
            <person name="Andrzejewski T.M."/>
            <person name="Davidsen T.M."/>
            <person name="Wayne K.J."/>
            <person name="Tettelin H."/>
            <person name="Glass J.I."/>
            <person name="Rusch D."/>
            <person name="Podicherti R."/>
            <person name="Tsui H.-C.T."/>
            <person name="Winkler M.E."/>
        </authorList>
    </citation>
    <scope>NUCLEOTIDE SEQUENCE</scope>
</reference>